<comment type="caution">
    <text evidence="1">The sequence shown here is derived from an EMBL/GenBank/DDBJ whole genome shotgun (WGS) entry which is preliminary data.</text>
</comment>
<name>A0A5M7C5Q6_SACHI</name>
<organism evidence="1 2">
    <name type="scientific">Saccharopolyspora hirsuta</name>
    <dbReference type="NCBI Taxonomy" id="1837"/>
    <lineage>
        <taxon>Bacteria</taxon>
        <taxon>Bacillati</taxon>
        <taxon>Actinomycetota</taxon>
        <taxon>Actinomycetes</taxon>
        <taxon>Pseudonocardiales</taxon>
        <taxon>Pseudonocardiaceae</taxon>
        <taxon>Saccharopolyspora</taxon>
    </lineage>
</organism>
<evidence type="ECO:0000313" key="1">
    <source>
        <dbReference type="EMBL" id="KAA5834924.1"/>
    </source>
</evidence>
<reference evidence="1 2" key="1">
    <citation type="submission" date="2019-09" db="EMBL/GenBank/DDBJ databases">
        <title>Draft genome sequence of the thermophilic Saccharopolyspora hirsuta VKM Ac-666T.</title>
        <authorList>
            <person name="Lobastova T.G."/>
            <person name="Fokina V."/>
            <person name="Bragin E.Y."/>
            <person name="Shtratnikova V.Y."/>
            <person name="Starodumova I.P."/>
            <person name="Tarlachkov S.V."/>
            <person name="Donova M.V."/>
        </authorList>
    </citation>
    <scope>NUCLEOTIDE SEQUENCE [LARGE SCALE GENOMIC DNA]</scope>
    <source>
        <strain evidence="1 2">VKM Ac-666</strain>
    </source>
</reference>
<keyword evidence="2" id="KW-1185">Reference proteome</keyword>
<dbReference type="Proteomes" id="UP000323946">
    <property type="component" value="Unassembled WGS sequence"/>
</dbReference>
<sequence length="172" mass="19412">MSDDLRGRSAYVLEKTYSGQMDWSLFFVYSRREHIRALLQDMFVDNPDPDVVDGQISSHDGGETADLWLIEHGRRTGHVDLRPFIQESAEGEITIDWPAFDAAVPAALAGPPLRHGEELQLRDVRTDFQNTTSELLTIYPDDPVSYGMQVWVEGDMSGQPYEVFTDPDPKPA</sequence>
<accession>A0A5M7C5Q6</accession>
<proteinExistence type="predicted"/>
<protein>
    <submittedName>
        <fullName evidence="1">Uncharacterized protein</fullName>
    </submittedName>
</protein>
<dbReference type="OrthoDB" id="4336438at2"/>
<dbReference type="EMBL" id="VWPH01000004">
    <property type="protein sequence ID" value="KAA5834924.1"/>
    <property type="molecule type" value="Genomic_DNA"/>
</dbReference>
<gene>
    <name evidence="1" type="ORF">F1721_08900</name>
</gene>
<evidence type="ECO:0000313" key="2">
    <source>
        <dbReference type="Proteomes" id="UP000323946"/>
    </source>
</evidence>
<dbReference type="RefSeq" id="WP_150066120.1">
    <property type="nucleotide sequence ID" value="NZ_VWPH01000004.1"/>
</dbReference>
<dbReference type="AlphaFoldDB" id="A0A5M7C5Q6"/>